<name>A0A922SBV3_SPOEX</name>
<dbReference type="AlphaFoldDB" id="A0A922SBV3"/>
<protein>
    <submittedName>
        <fullName evidence="1">Uncharacterized protein</fullName>
    </submittedName>
</protein>
<gene>
    <name evidence="1" type="ORF">HF086_007416</name>
</gene>
<comment type="caution">
    <text evidence="1">The sequence shown here is derived from an EMBL/GenBank/DDBJ whole genome shotgun (WGS) entry which is preliminary data.</text>
</comment>
<sequence length="172" mass="20324">MFVAKKLGVTVTHRFLEKEEWYCLVRWAKSEGDPYVVKEIRQEHVFYFKALLVNKNWTKNTKNEKVSWNSIREVKVSAGQNNRIEYNYDFDEEPKTIVVLRSGTRNKKRLENDLELNQAYQGPLPISKEKYKDITDLCRGGIIPARYHDFYLNLPHIHASNLTRVESDSEED</sequence>
<dbReference type="EMBL" id="JACEFF010000736">
    <property type="protein sequence ID" value="KAH9632027.1"/>
    <property type="molecule type" value="Genomic_DNA"/>
</dbReference>
<reference evidence="1" key="1">
    <citation type="journal article" date="2021" name="G3 (Bethesda)">
        <title>Genome and transcriptome analysis of the beet armyworm Spodoptera exigua reveals targets for pest control. .</title>
        <authorList>
            <person name="Simon S."/>
            <person name="Breeschoten T."/>
            <person name="Jansen H.J."/>
            <person name="Dirks R.P."/>
            <person name="Schranz M.E."/>
            <person name="Ros V.I.D."/>
        </authorList>
    </citation>
    <scope>NUCLEOTIDE SEQUENCE</scope>
    <source>
        <strain evidence="1">TB_SE_WUR_2020</strain>
    </source>
</reference>
<organism evidence="1 2">
    <name type="scientific">Spodoptera exigua</name>
    <name type="common">Beet armyworm</name>
    <name type="synonym">Noctua fulgens</name>
    <dbReference type="NCBI Taxonomy" id="7107"/>
    <lineage>
        <taxon>Eukaryota</taxon>
        <taxon>Metazoa</taxon>
        <taxon>Ecdysozoa</taxon>
        <taxon>Arthropoda</taxon>
        <taxon>Hexapoda</taxon>
        <taxon>Insecta</taxon>
        <taxon>Pterygota</taxon>
        <taxon>Neoptera</taxon>
        <taxon>Endopterygota</taxon>
        <taxon>Lepidoptera</taxon>
        <taxon>Glossata</taxon>
        <taxon>Ditrysia</taxon>
        <taxon>Noctuoidea</taxon>
        <taxon>Noctuidae</taxon>
        <taxon>Amphipyrinae</taxon>
        <taxon>Spodoptera</taxon>
    </lineage>
</organism>
<evidence type="ECO:0000313" key="1">
    <source>
        <dbReference type="EMBL" id="KAH9632027.1"/>
    </source>
</evidence>
<proteinExistence type="predicted"/>
<evidence type="ECO:0000313" key="2">
    <source>
        <dbReference type="Proteomes" id="UP000814243"/>
    </source>
</evidence>
<accession>A0A922SBV3</accession>
<dbReference type="Proteomes" id="UP000814243">
    <property type="component" value="Unassembled WGS sequence"/>
</dbReference>